<organism evidence="1">
    <name type="scientific">Anguilla anguilla</name>
    <name type="common">European freshwater eel</name>
    <name type="synonym">Muraena anguilla</name>
    <dbReference type="NCBI Taxonomy" id="7936"/>
    <lineage>
        <taxon>Eukaryota</taxon>
        <taxon>Metazoa</taxon>
        <taxon>Chordata</taxon>
        <taxon>Craniata</taxon>
        <taxon>Vertebrata</taxon>
        <taxon>Euteleostomi</taxon>
        <taxon>Actinopterygii</taxon>
        <taxon>Neopterygii</taxon>
        <taxon>Teleostei</taxon>
        <taxon>Anguilliformes</taxon>
        <taxon>Anguillidae</taxon>
        <taxon>Anguilla</taxon>
    </lineage>
</organism>
<accession>A0A0E9PBV3</accession>
<dbReference type="AlphaFoldDB" id="A0A0E9PBV3"/>
<sequence length="29" mass="3457">MFTSRLGWPAKCMHCYVFVRFTLPLCDSF</sequence>
<proteinExistence type="predicted"/>
<name>A0A0E9PBV3_ANGAN</name>
<protein>
    <submittedName>
        <fullName evidence="1">Uncharacterized protein</fullName>
    </submittedName>
</protein>
<reference evidence="1" key="2">
    <citation type="journal article" date="2015" name="Fish Shellfish Immunol.">
        <title>Early steps in the European eel (Anguilla anguilla)-Vibrio vulnificus interaction in the gills: Role of the RtxA13 toxin.</title>
        <authorList>
            <person name="Callol A."/>
            <person name="Pajuelo D."/>
            <person name="Ebbesson L."/>
            <person name="Teles M."/>
            <person name="MacKenzie S."/>
            <person name="Amaro C."/>
        </authorList>
    </citation>
    <scope>NUCLEOTIDE SEQUENCE</scope>
</reference>
<dbReference type="EMBL" id="GBXM01106411">
    <property type="protein sequence ID" value="JAH02166.1"/>
    <property type="molecule type" value="Transcribed_RNA"/>
</dbReference>
<reference evidence="1" key="1">
    <citation type="submission" date="2014-11" db="EMBL/GenBank/DDBJ databases">
        <authorList>
            <person name="Amaro Gonzalez C."/>
        </authorList>
    </citation>
    <scope>NUCLEOTIDE SEQUENCE</scope>
</reference>
<evidence type="ECO:0000313" key="1">
    <source>
        <dbReference type="EMBL" id="JAH02166.1"/>
    </source>
</evidence>